<keyword evidence="1" id="KW-0175">Coiled coil</keyword>
<evidence type="ECO:0000313" key="4">
    <source>
        <dbReference type="Proteomes" id="UP000193986"/>
    </source>
</evidence>
<sequence>MQSGVLFELESNLAQSAEVDSRESDSSTATNAPALTPIVLHQELPDIDSDPDSSTYLGDDFSFIRQLPLDVLPASAESSRVELPYSIQDLYAENVSLSADLTAARESIARLELENDRLRADLEEDKRSSTEIIEKLRSQLNDMEASMSTVRAMHGSKVESMRLQIQELEDQAKTRTATIGQLSTDGAILRQEVERMQSKEKHLVQERDASLNREASALKRLSVAGQRLDSAERDVRLASASQLLSWQQCNRLLTLVVLAMPLKQQGNDSQEQIGTPKELAVIIRSVMEGLSRGGKLEDISSVWGALRRRMTQGDVANSVRSPLFIISTVHQLLDSESEPLGADSQLRHTLSQIKDDLFAIAQEQMARGLKLRIMNVSAPLAREQLPITLEELLRNIRQSWTSADLEREGCILLEAAFGAIGEAGLEVIERASNSAQTSSQEQNYRTLLRALASKSPTCKSSLTGPSIHSCAAGQGASVLQVVG</sequence>
<accession>A0A1Y2AIE8</accession>
<dbReference type="EMBL" id="MCFC01000096">
    <property type="protein sequence ID" value="ORY22244.1"/>
    <property type="molecule type" value="Genomic_DNA"/>
</dbReference>
<dbReference type="InParanoid" id="A0A1Y2AIE8"/>
<evidence type="ECO:0000256" key="2">
    <source>
        <dbReference type="SAM" id="MobiDB-lite"/>
    </source>
</evidence>
<dbReference type="AlphaFoldDB" id="A0A1Y2AIE8"/>
<gene>
    <name evidence="3" type="ORF">BCR39DRAFT_551926</name>
</gene>
<name>A0A1Y2AIE8_9TREE</name>
<evidence type="ECO:0000313" key="3">
    <source>
        <dbReference type="EMBL" id="ORY22244.1"/>
    </source>
</evidence>
<feature type="coiled-coil region" evidence="1">
    <location>
        <begin position="94"/>
        <end position="178"/>
    </location>
</feature>
<comment type="caution">
    <text evidence="3">The sequence shown here is derived from an EMBL/GenBank/DDBJ whole genome shotgun (WGS) entry which is preliminary data.</text>
</comment>
<evidence type="ECO:0000256" key="1">
    <source>
        <dbReference type="SAM" id="Coils"/>
    </source>
</evidence>
<organism evidence="3 4">
    <name type="scientific">Naematelia encephala</name>
    <dbReference type="NCBI Taxonomy" id="71784"/>
    <lineage>
        <taxon>Eukaryota</taxon>
        <taxon>Fungi</taxon>
        <taxon>Dikarya</taxon>
        <taxon>Basidiomycota</taxon>
        <taxon>Agaricomycotina</taxon>
        <taxon>Tremellomycetes</taxon>
        <taxon>Tremellales</taxon>
        <taxon>Naemateliaceae</taxon>
        <taxon>Naematelia</taxon>
    </lineage>
</organism>
<proteinExistence type="predicted"/>
<keyword evidence="4" id="KW-1185">Reference proteome</keyword>
<reference evidence="3 4" key="1">
    <citation type="submission" date="2016-07" db="EMBL/GenBank/DDBJ databases">
        <title>Pervasive Adenine N6-methylation of Active Genes in Fungi.</title>
        <authorList>
            <consortium name="DOE Joint Genome Institute"/>
            <person name="Mondo S.J."/>
            <person name="Dannebaum R.O."/>
            <person name="Kuo R.C."/>
            <person name="Labutti K."/>
            <person name="Haridas S."/>
            <person name="Kuo A."/>
            <person name="Salamov A."/>
            <person name="Ahrendt S.R."/>
            <person name="Lipzen A."/>
            <person name="Sullivan W."/>
            <person name="Andreopoulos W.B."/>
            <person name="Clum A."/>
            <person name="Lindquist E."/>
            <person name="Daum C."/>
            <person name="Ramamoorthy G.K."/>
            <person name="Gryganskyi A."/>
            <person name="Culley D."/>
            <person name="Magnuson J.K."/>
            <person name="James T.Y."/>
            <person name="O'Malley M.A."/>
            <person name="Stajich J.E."/>
            <person name="Spatafora J.W."/>
            <person name="Visel A."/>
            <person name="Grigoriev I.V."/>
        </authorList>
    </citation>
    <scope>NUCLEOTIDE SEQUENCE [LARGE SCALE GENOMIC DNA]</scope>
    <source>
        <strain evidence="3 4">68-887.2</strain>
    </source>
</reference>
<feature type="region of interest" description="Disordered" evidence="2">
    <location>
        <begin position="16"/>
        <end position="37"/>
    </location>
</feature>
<protein>
    <submittedName>
        <fullName evidence="3">Uncharacterized protein</fullName>
    </submittedName>
</protein>
<dbReference type="Proteomes" id="UP000193986">
    <property type="component" value="Unassembled WGS sequence"/>
</dbReference>
<dbReference type="Gene3D" id="1.20.5.1700">
    <property type="match status" value="1"/>
</dbReference>